<evidence type="ECO:0000259" key="1">
    <source>
        <dbReference type="PROSITE" id="PS50011"/>
    </source>
</evidence>
<keyword evidence="3" id="KW-1185">Reference proteome</keyword>
<sequence length="90" mass="10241">ARRQLGDIYGFGIIMYEIIFRALPFPDTTDITALVESVKDGSKVVKPQIQSNKVLNMDLTNLIADCWNGTPEMRPSLRRIKLNVETYLKV</sequence>
<dbReference type="GO" id="GO:0004672">
    <property type="term" value="F:protein kinase activity"/>
    <property type="evidence" value="ECO:0007669"/>
    <property type="project" value="InterPro"/>
</dbReference>
<accession>A0A0C2BGN8</accession>
<dbReference type="EMBL" id="KN791285">
    <property type="protein sequence ID" value="KIH42893.1"/>
    <property type="molecule type" value="Genomic_DNA"/>
</dbReference>
<organism evidence="2 3">
    <name type="scientific">Ancylostoma duodenale</name>
    <dbReference type="NCBI Taxonomy" id="51022"/>
    <lineage>
        <taxon>Eukaryota</taxon>
        <taxon>Metazoa</taxon>
        <taxon>Ecdysozoa</taxon>
        <taxon>Nematoda</taxon>
        <taxon>Chromadorea</taxon>
        <taxon>Rhabditida</taxon>
        <taxon>Rhabditina</taxon>
        <taxon>Rhabditomorpha</taxon>
        <taxon>Strongyloidea</taxon>
        <taxon>Ancylostomatidae</taxon>
        <taxon>Ancylostomatinae</taxon>
        <taxon>Ancylostoma</taxon>
    </lineage>
</organism>
<dbReference type="OrthoDB" id="60033at2759"/>
<dbReference type="SUPFAM" id="SSF56112">
    <property type="entry name" value="Protein kinase-like (PK-like)"/>
    <property type="match status" value="1"/>
</dbReference>
<dbReference type="GO" id="GO:0005524">
    <property type="term" value="F:ATP binding"/>
    <property type="evidence" value="ECO:0007669"/>
    <property type="project" value="InterPro"/>
</dbReference>
<dbReference type="InterPro" id="IPR011009">
    <property type="entry name" value="Kinase-like_dom_sf"/>
</dbReference>
<feature type="non-terminal residue" evidence="2">
    <location>
        <position position="1"/>
    </location>
</feature>
<dbReference type="InterPro" id="IPR000719">
    <property type="entry name" value="Prot_kinase_dom"/>
</dbReference>
<evidence type="ECO:0000313" key="2">
    <source>
        <dbReference type="EMBL" id="KIH42893.1"/>
    </source>
</evidence>
<feature type="domain" description="Protein kinase" evidence="1">
    <location>
        <begin position="1"/>
        <end position="88"/>
    </location>
</feature>
<dbReference type="Pfam" id="PF07714">
    <property type="entry name" value="PK_Tyr_Ser-Thr"/>
    <property type="match status" value="1"/>
</dbReference>
<dbReference type="Proteomes" id="UP000054047">
    <property type="component" value="Unassembled WGS sequence"/>
</dbReference>
<name>A0A0C2BGN8_9BILA</name>
<dbReference type="Gene3D" id="1.10.510.10">
    <property type="entry name" value="Transferase(Phosphotransferase) domain 1"/>
    <property type="match status" value="1"/>
</dbReference>
<proteinExistence type="predicted"/>
<evidence type="ECO:0000313" key="3">
    <source>
        <dbReference type="Proteomes" id="UP000054047"/>
    </source>
</evidence>
<reference evidence="2 3" key="1">
    <citation type="submission" date="2013-12" db="EMBL/GenBank/DDBJ databases">
        <title>Draft genome of the parsitic nematode Ancylostoma duodenale.</title>
        <authorList>
            <person name="Mitreva M."/>
        </authorList>
    </citation>
    <scope>NUCLEOTIDE SEQUENCE [LARGE SCALE GENOMIC DNA]</scope>
    <source>
        <strain evidence="2 3">Zhejiang</strain>
    </source>
</reference>
<gene>
    <name evidence="2" type="ORF">ANCDUO_27116</name>
</gene>
<dbReference type="InterPro" id="IPR001245">
    <property type="entry name" value="Ser-Thr/Tyr_kinase_cat_dom"/>
</dbReference>
<dbReference type="PROSITE" id="PS50011">
    <property type="entry name" value="PROTEIN_KINASE_DOM"/>
    <property type="match status" value="1"/>
</dbReference>
<dbReference type="AlphaFoldDB" id="A0A0C2BGN8"/>
<protein>
    <recommendedName>
        <fullName evidence="1">Protein kinase domain-containing protein</fullName>
    </recommendedName>
</protein>